<dbReference type="AlphaFoldDB" id="A0A5N5QQ49"/>
<dbReference type="EMBL" id="SSOP01000031">
    <property type="protein sequence ID" value="KAB5593738.1"/>
    <property type="molecule type" value="Genomic_DNA"/>
</dbReference>
<feature type="transmembrane region" description="Helical" evidence="1">
    <location>
        <begin position="82"/>
        <end position="105"/>
    </location>
</feature>
<accession>A0A5N5QQ49</accession>
<evidence type="ECO:0000313" key="3">
    <source>
        <dbReference type="Proteomes" id="UP000383932"/>
    </source>
</evidence>
<name>A0A5N5QQ49_9AGAM</name>
<keyword evidence="1" id="KW-0812">Transmembrane</keyword>
<dbReference type="Gene3D" id="6.10.110.10">
    <property type="match status" value="1"/>
</dbReference>
<evidence type="ECO:0008006" key="4">
    <source>
        <dbReference type="Google" id="ProtNLM"/>
    </source>
</evidence>
<keyword evidence="1" id="KW-0472">Membrane</keyword>
<keyword evidence="3" id="KW-1185">Reference proteome</keyword>
<gene>
    <name evidence="2" type="ORF">CTheo_2818</name>
</gene>
<evidence type="ECO:0000256" key="1">
    <source>
        <dbReference type="SAM" id="Phobius"/>
    </source>
</evidence>
<evidence type="ECO:0000313" key="2">
    <source>
        <dbReference type="EMBL" id="KAB5593738.1"/>
    </source>
</evidence>
<reference evidence="2 3" key="1">
    <citation type="journal article" date="2019" name="Fungal Biol. Biotechnol.">
        <title>Draft genome sequence of fastidious pathogen Ceratobasidium theobromae, which causes vascular-streak dieback in Theobroma cacao.</title>
        <authorList>
            <person name="Ali S.S."/>
            <person name="Asman A."/>
            <person name="Shao J."/>
            <person name="Firmansyah A.P."/>
            <person name="Susilo A.W."/>
            <person name="Rosmana A."/>
            <person name="McMahon P."/>
            <person name="Junaid M."/>
            <person name="Guest D."/>
            <person name="Kheng T.Y."/>
            <person name="Meinhardt L.W."/>
            <person name="Bailey B.A."/>
        </authorList>
    </citation>
    <scope>NUCLEOTIDE SEQUENCE [LARGE SCALE GENOMIC DNA]</scope>
    <source>
        <strain evidence="2 3">CT2</strain>
    </source>
</reference>
<keyword evidence="1" id="KW-1133">Transmembrane helix</keyword>
<feature type="transmembrane region" description="Helical" evidence="1">
    <location>
        <begin position="23"/>
        <end position="45"/>
    </location>
</feature>
<feature type="transmembrane region" description="Helical" evidence="1">
    <location>
        <begin position="52"/>
        <end position="76"/>
    </location>
</feature>
<organism evidence="2 3">
    <name type="scientific">Ceratobasidium theobromae</name>
    <dbReference type="NCBI Taxonomy" id="1582974"/>
    <lineage>
        <taxon>Eukaryota</taxon>
        <taxon>Fungi</taxon>
        <taxon>Dikarya</taxon>
        <taxon>Basidiomycota</taxon>
        <taxon>Agaricomycotina</taxon>
        <taxon>Agaricomycetes</taxon>
        <taxon>Cantharellales</taxon>
        <taxon>Ceratobasidiaceae</taxon>
        <taxon>Ceratobasidium</taxon>
    </lineage>
</organism>
<sequence>MQVFTSLAITPPLNPPLLLDVRLALKIIGVGILAFLLVLLIVYGFGFGPAGIIAGSAAAGAQSFFFGAFVTAGSWFAVMTSLAMTGSILWVAAAAGVVAMILAWWRARGAGAEA</sequence>
<protein>
    <recommendedName>
        <fullName evidence="4">Transmembrane protein</fullName>
    </recommendedName>
</protein>
<dbReference type="Proteomes" id="UP000383932">
    <property type="component" value="Unassembled WGS sequence"/>
</dbReference>
<comment type="caution">
    <text evidence="2">The sequence shown here is derived from an EMBL/GenBank/DDBJ whole genome shotgun (WGS) entry which is preliminary data.</text>
</comment>
<proteinExistence type="predicted"/>
<dbReference type="InterPro" id="IPR038213">
    <property type="entry name" value="IFI6/IFI27-like_sf"/>
</dbReference>